<name>M2ABK9_9BACT</name>
<feature type="chain" id="PRO_5004020481" evidence="1">
    <location>
        <begin position="32"/>
        <end position="396"/>
    </location>
</feature>
<dbReference type="PATRIC" id="fig|1263867.3.peg.5568"/>
<sequence>MVPMNSSLRLGLIAILAVAASGLVSPSPAAAQNSPFLRMFKRGNKVEVDTTKTYELTQEDGPWLILAHTFVGAGSKERAERLALEIRQELNLPSYVYEENFDFSGEVETPTSTIQVAGGTTRSNHRRMRYANSIQYDAHAVLVGEYDHAEHPQIAEDLKRIKSAKLPVFGDKKEMEAETDFRNPVTAVKALHRQFVSRSGDKDRGEMGSAFLTRNPMLPEDFSHAPEVDSFVRKLNEDKQFNLLECDGKFTVVVRTFEGYKTIVDGKKEKNFQPNINRLDRMAMDANKMVVALRKEGQEAYQYHDRTRSIVTIGSFETLGYELPDGGFEYAPEIKAIMSNYRAFNVDPSIANQVKTKTSDGLAAKHIENIPFDVQPTPIRIPKASKRSFYSAAVGR</sequence>
<protein>
    <submittedName>
        <fullName evidence="2">Signal peptide protein</fullName>
    </submittedName>
</protein>
<evidence type="ECO:0000313" key="2">
    <source>
        <dbReference type="EMBL" id="EMB14115.1"/>
    </source>
</evidence>
<keyword evidence="3" id="KW-1185">Reference proteome</keyword>
<feature type="signal peptide" evidence="1">
    <location>
        <begin position="1"/>
        <end position="31"/>
    </location>
</feature>
<reference evidence="2" key="1">
    <citation type="submission" date="2012-11" db="EMBL/GenBank/DDBJ databases">
        <title>Permanent draft genomes of Rhodopirellula europaea strain SH398 and 6C.</title>
        <authorList>
            <person name="Richter M."/>
            <person name="Richter-Heitmann T."/>
            <person name="Frank C."/>
            <person name="Harder J."/>
            <person name="Glockner F.O."/>
        </authorList>
    </citation>
    <scope>NUCLEOTIDE SEQUENCE</scope>
    <source>
        <strain evidence="2">6C</strain>
    </source>
</reference>
<dbReference type="Proteomes" id="UP000011529">
    <property type="component" value="Unassembled WGS sequence"/>
</dbReference>
<keyword evidence="1" id="KW-0732">Signal</keyword>
<evidence type="ECO:0000313" key="3">
    <source>
        <dbReference type="Proteomes" id="UP000011529"/>
    </source>
</evidence>
<reference evidence="2" key="2">
    <citation type="journal article" date="2013" name="Mar. Genomics">
        <title>Expression of sulfatases in Rhodopirellula baltica and the diversity of sulfatases in the genus Rhodopirellula.</title>
        <authorList>
            <person name="Wegner C.E."/>
            <person name="Richter-Heitmann T."/>
            <person name="Klindworth A."/>
            <person name="Klockow C."/>
            <person name="Richter M."/>
            <person name="Achstetter T."/>
            <person name="Glockner F.O."/>
            <person name="Harder J."/>
        </authorList>
    </citation>
    <scope>NUCLEOTIDE SEQUENCE [LARGE SCALE GENOMIC DNA]</scope>
    <source>
        <strain evidence="2">6C</strain>
    </source>
</reference>
<organism evidence="2 3">
    <name type="scientific">Rhodopirellula europaea 6C</name>
    <dbReference type="NCBI Taxonomy" id="1263867"/>
    <lineage>
        <taxon>Bacteria</taxon>
        <taxon>Pseudomonadati</taxon>
        <taxon>Planctomycetota</taxon>
        <taxon>Planctomycetia</taxon>
        <taxon>Pirellulales</taxon>
        <taxon>Pirellulaceae</taxon>
        <taxon>Rhodopirellula</taxon>
    </lineage>
</organism>
<dbReference type="EMBL" id="ANMO01000232">
    <property type="protein sequence ID" value="EMB14115.1"/>
    <property type="molecule type" value="Genomic_DNA"/>
</dbReference>
<gene>
    <name evidence="2" type="ORF">RE6C_05199</name>
</gene>
<proteinExistence type="predicted"/>
<comment type="caution">
    <text evidence="2">The sequence shown here is derived from an EMBL/GenBank/DDBJ whole genome shotgun (WGS) entry which is preliminary data.</text>
</comment>
<dbReference type="AlphaFoldDB" id="M2ABK9"/>
<accession>M2ABK9</accession>
<evidence type="ECO:0000256" key="1">
    <source>
        <dbReference type="SAM" id="SignalP"/>
    </source>
</evidence>